<protein>
    <submittedName>
        <fullName evidence="5">Asymmetrical bis(5'-nucleosyl)-tetraphosphatase</fullName>
        <ecNumber evidence="5">3.6.1.17</ecNumber>
    </submittedName>
    <submittedName>
        <fullName evidence="6">Bis(5'-nucleosidyl)-tetraphosphatase</fullName>
    </submittedName>
</protein>
<dbReference type="InterPro" id="IPR011146">
    <property type="entry name" value="HIT-like"/>
</dbReference>
<dbReference type="InterPro" id="IPR039384">
    <property type="entry name" value="HINT"/>
</dbReference>
<keyword evidence="8" id="KW-1185">Reference proteome</keyword>
<dbReference type="FunCoup" id="Q6L1V3">
    <property type="interactions" value="142"/>
</dbReference>
<dbReference type="OrthoDB" id="26806at2157"/>
<dbReference type="EMBL" id="AE017261">
    <property type="protein sequence ID" value="AAT43049.1"/>
    <property type="molecule type" value="Genomic_DNA"/>
</dbReference>
<reference evidence="5" key="2">
    <citation type="submission" date="2004-02" db="EMBL/GenBank/DDBJ databases">
        <authorList>
            <person name="Fuetterer O."/>
            <person name="Angelov A."/>
            <person name="Liesegang H."/>
            <person name="Gottschalk G."/>
            <person name="Schleper C."/>
            <person name="Schepers B."/>
            <person name="Dock C."/>
            <person name="Antranikian G."/>
            <person name="Liebl W."/>
        </authorList>
    </citation>
    <scope>NUCLEOTIDE SEQUENCE</scope>
    <source>
        <strain evidence="5">DSM 9790</strain>
    </source>
</reference>
<dbReference type="PROSITE" id="PS00892">
    <property type="entry name" value="HIT_1"/>
    <property type="match status" value="1"/>
</dbReference>
<dbReference type="InterPro" id="IPR019808">
    <property type="entry name" value="Histidine_triad_CS"/>
</dbReference>
<evidence type="ECO:0000313" key="6">
    <source>
        <dbReference type="EMBL" id="SMD30644.1"/>
    </source>
</evidence>
<sequence length="141" mass="16250">MYDDSCVFCREIIKKRNAAFVYEDDDVVAFMDNAPIDNGHILVIPREHYQDIFSIDNDLYIKIYKTVKKLAPVLISSLNAQGLNISQNNGRAANQVVMHYHVHMIPRYNNSKLNMERHITDIKELEKTAVKIRAGVLNEES</sequence>
<reference evidence="6 8" key="3">
    <citation type="submission" date="2017-04" db="EMBL/GenBank/DDBJ databases">
        <authorList>
            <person name="Varghese N."/>
            <person name="Submissions S."/>
        </authorList>
    </citation>
    <scope>NUCLEOTIDE SEQUENCE [LARGE SCALE GENOMIC DNA]</scope>
    <source>
        <strain evidence="6 8">DSM 9789</strain>
    </source>
</reference>
<dbReference type="eggNOG" id="arCOG00419">
    <property type="taxonomic scope" value="Archaea"/>
</dbReference>
<dbReference type="STRING" id="263820.PTO0464"/>
<dbReference type="Proteomes" id="UP000192315">
    <property type="component" value="Unassembled WGS sequence"/>
</dbReference>
<dbReference type="PROSITE" id="PS51084">
    <property type="entry name" value="HIT_2"/>
    <property type="match status" value="1"/>
</dbReference>
<dbReference type="CDD" id="cd01277">
    <property type="entry name" value="HINT_subgroup"/>
    <property type="match status" value="1"/>
</dbReference>
<dbReference type="InParanoid" id="Q6L1V3"/>
<gene>
    <name evidence="5" type="ordered locus">PTO0464</name>
    <name evidence="6" type="ORF">SAMN02745355_0535</name>
</gene>
<dbReference type="Pfam" id="PF01230">
    <property type="entry name" value="HIT"/>
    <property type="match status" value="1"/>
</dbReference>
<name>Q6L1V3_PICTO</name>
<dbReference type="SUPFAM" id="SSF54197">
    <property type="entry name" value="HIT-like"/>
    <property type="match status" value="1"/>
</dbReference>
<feature type="short sequence motif" description="Histidine triad motif" evidence="2 3">
    <location>
        <begin position="99"/>
        <end position="103"/>
    </location>
</feature>
<feature type="active site" description="Tele-AMP-histidine intermediate" evidence="1">
    <location>
        <position position="101"/>
    </location>
</feature>
<dbReference type="PANTHER" id="PTHR46648">
    <property type="entry name" value="HIT FAMILY PROTEIN 1"/>
    <property type="match status" value="1"/>
</dbReference>
<feature type="domain" description="HIT" evidence="4">
    <location>
        <begin position="7"/>
        <end position="115"/>
    </location>
</feature>
<dbReference type="GO" id="GO:0004081">
    <property type="term" value="F:bis(5'-nucleosyl)-tetraphosphatase (asymmetrical) activity"/>
    <property type="evidence" value="ECO:0007669"/>
    <property type="project" value="UniProtKB-EC"/>
</dbReference>
<dbReference type="AlphaFoldDB" id="Q6L1V3"/>
<proteinExistence type="predicted"/>
<dbReference type="PANTHER" id="PTHR46648:SF1">
    <property type="entry name" value="ADENOSINE 5'-MONOPHOSPHORAMIDASE HNT1"/>
    <property type="match status" value="1"/>
</dbReference>
<dbReference type="GeneID" id="2845303"/>
<evidence type="ECO:0000313" key="7">
    <source>
        <dbReference type="Proteomes" id="UP000000438"/>
    </source>
</evidence>
<evidence type="ECO:0000256" key="3">
    <source>
        <dbReference type="PROSITE-ProRule" id="PRU00464"/>
    </source>
</evidence>
<dbReference type="PRINTS" id="PR00332">
    <property type="entry name" value="HISTRIAD"/>
</dbReference>
<evidence type="ECO:0000256" key="1">
    <source>
        <dbReference type="PIRSR" id="PIRSR601310-1"/>
    </source>
</evidence>
<dbReference type="Gene3D" id="3.30.428.10">
    <property type="entry name" value="HIT-like"/>
    <property type="match status" value="1"/>
</dbReference>
<dbReference type="Proteomes" id="UP000000438">
    <property type="component" value="Chromosome"/>
</dbReference>
<dbReference type="RefSeq" id="WP_011177265.1">
    <property type="nucleotide sequence ID" value="NC_005877.1"/>
</dbReference>
<dbReference type="InterPro" id="IPR036265">
    <property type="entry name" value="HIT-like_sf"/>
</dbReference>
<dbReference type="EMBL" id="FWYE01000001">
    <property type="protein sequence ID" value="SMD30644.1"/>
    <property type="molecule type" value="Genomic_DNA"/>
</dbReference>
<accession>A0A8G2L7T9</accession>
<dbReference type="EC" id="3.6.1.17" evidence="5"/>
<organism evidence="5 7">
    <name type="scientific">Picrophilus torridus (strain ATCC 700027 / DSM 9790 / JCM 10055 / NBRC 100828 / KAW 2/3)</name>
    <dbReference type="NCBI Taxonomy" id="1122961"/>
    <lineage>
        <taxon>Archaea</taxon>
        <taxon>Methanobacteriati</taxon>
        <taxon>Thermoplasmatota</taxon>
        <taxon>Thermoplasmata</taxon>
        <taxon>Thermoplasmatales</taxon>
        <taxon>Picrophilaceae</taxon>
        <taxon>Picrophilus</taxon>
    </lineage>
</organism>
<keyword evidence="5" id="KW-0378">Hydrolase</keyword>
<evidence type="ECO:0000313" key="5">
    <source>
        <dbReference type="EMBL" id="AAT43049.1"/>
    </source>
</evidence>
<dbReference type="InterPro" id="IPR001310">
    <property type="entry name" value="Histidine_triad_HIT"/>
</dbReference>
<evidence type="ECO:0000256" key="2">
    <source>
        <dbReference type="PIRSR" id="PIRSR601310-3"/>
    </source>
</evidence>
<dbReference type="KEGG" id="pto:PTO0464"/>
<dbReference type="HOGENOM" id="CLU_056776_3_3_2"/>
<reference evidence="5 7" key="1">
    <citation type="journal article" date="2004" name="Proc. Natl. Acad. Sci. U.S.A.">
        <title>Genome sequence of Picrophilus torridus and its implications for life around pH 0.</title>
        <authorList>
            <person name="Futterer O."/>
            <person name="Angelov A."/>
            <person name="Liesegang H."/>
            <person name="Gottschalk G."/>
            <person name="Schleper C."/>
            <person name="Schepers B."/>
            <person name="Dock C."/>
            <person name="Antranikian G."/>
            <person name="Liebl W."/>
        </authorList>
    </citation>
    <scope>NUCLEOTIDE SEQUENCE [LARGE SCALE GENOMIC DNA]</scope>
    <source>
        <strain evidence="7">ATCC 700027 / DSM 9790 / JCM 10055 / NBRC 100828</strain>
        <strain evidence="5">DSM 9790</strain>
    </source>
</reference>
<evidence type="ECO:0000259" key="4">
    <source>
        <dbReference type="PROSITE" id="PS51084"/>
    </source>
</evidence>
<dbReference type="PaxDb" id="263820-PTO0464"/>
<dbReference type="GO" id="GO:0009117">
    <property type="term" value="P:nucleotide metabolic process"/>
    <property type="evidence" value="ECO:0007669"/>
    <property type="project" value="TreeGrafter"/>
</dbReference>
<evidence type="ECO:0000313" key="8">
    <source>
        <dbReference type="Proteomes" id="UP000192315"/>
    </source>
</evidence>
<accession>Q6L1V3</accession>